<evidence type="ECO:0000256" key="1">
    <source>
        <dbReference type="ARBA" id="ARBA00008467"/>
    </source>
</evidence>
<evidence type="ECO:0000256" key="8">
    <source>
        <dbReference type="PIRNR" id="PIRNR000447"/>
    </source>
</evidence>
<evidence type="ECO:0000313" key="11">
    <source>
        <dbReference type="EMBL" id="WAR03197.1"/>
    </source>
</evidence>
<evidence type="ECO:0000256" key="4">
    <source>
        <dbReference type="ARBA" id="ARBA00022832"/>
    </source>
</evidence>
<dbReference type="InterPro" id="IPR014030">
    <property type="entry name" value="Ketoacyl_synth_N"/>
</dbReference>
<dbReference type="InterPro" id="IPR016039">
    <property type="entry name" value="Thiolase-like"/>
</dbReference>
<reference evidence="11" key="1">
    <citation type="submission" date="2022-11" db="EMBL/GenBank/DDBJ databases">
        <title>Centuries of genome instability and evolution in soft-shell clam transmissible cancer (bioRxiv).</title>
        <authorList>
            <person name="Hart S.F.M."/>
            <person name="Yonemitsu M.A."/>
            <person name="Giersch R.M."/>
            <person name="Beal B.F."/>
            <person name="Arriagada G."/>
            <person name="Davis B.W."/>
            <person name="Ostrander E.A."/>
            <person name="Goff S.P."/>
            <person name="Metzger M.J."/>
        </authorList>
    </citation>
    <scope>NUCLEOTIDE SEQUENCE</scope>
    <source>
        <strain evidence="11">MELC-2E11</strain>
        <tissue evidence="11">Siphon/mantle</tissue>
    </source>
</reference>
<dbReference type="InterPro" id="IPR017568">
    <property type="entry name" value="3-oxoacyl-ACP_synth-2"/>
</dbReference>
<dbReference type="CDD" id="cd00834">
    <property type="entry name" value="KAS_I_II"/>
    <property type="match status" value="1"/>
</dbReference>
<protein>
    <recommendedName>
        <fullName evidence="8">3-oxoacyl-[acyl-carrier-protein] synthase</fullName>
    </recommendedName>
</protein>
<dbReference type="NCBIfam" id="TIGR03150">
    <property type="entry name" value="fabF"/>
    <property type="match status" value="1"/>
</dbReference>
<evidence type="ECO:0000256" key="9">
    <source>
        <dbReference type="RuleBase" id="RU003694"/>
    </source>
</evidence>
<dbReference type="PANTHER" id="PTHR11712">
    <property type="entry name" value="POLYKETIDE SYNTHASE-RELATED"/>
    <property type="match status" value="1"/>
</dbReference>
<dbReference type="InterPro" id="IPR020841">
    <property type="entry name" value="PKS_Beta-ketoAc_synthase_dom"/>
</dbReference>
<evidence type="ECO:0000256" key="6">
    <source>
        <dbReference type="ARBA" id="ARBA00023160"/>
    </source>
</evidence>
<dbReference type="InterPro" id="IPR018201">
    <property type="entry name" value="Ketoacyl_synth_AS"/>
</dbReference>
<evidence type="ECO:0000256" key="3">
    <source>
        <dbReference type="ARBA" id="ARBA00022679"/>
    </source>
</evidence>
<dbReference type="Gene3D" id="3.40.47.10">
    <property type="match status" value="2"/>
</dbReference>
<accession>A0ABY7E2N1</accession>
<dbReference type="PANTHER" id="PTHR11712:SF336">
    <property type="entry name" value="3-OXOACYL-[ACYL-CARRIER-PROTEIN] SYNTHASE, MITOCHONDRIAL"/>
    <property type="match status" value="1"/>
</dbReference>
<feature type="domain" description="Ketosynthase family 3 (KS3)" evidence="10">
    <location>
        <begin position="6"/>
        <end position="427"/>
    </location>
</feature>
<evidence type="ECO:0000313" key="12">
    <source>
        <dbReference type="Proteomes" id="UP001164746"/>
    </source>
</evidence>
<evidence type="ECO:0000256" key="7">
    <source>
        <dbReference type="ARBA" id="ARBA00023315"/>
    </source>
</evidence>
<keyword evidence="4" id="KW-0276">Fatty acid metabolism</keyword>
<name>A0ABY7E2N1_MYAAR</name>
<keyword evidence="6 8" id="KW-0275">Fatty acid biosynthesis</keyword>
<keyword evidence="12" id="KW-1185">Reference proteome</keyword>
<evidence type="ECO:0000259" key="10">
    <source>
        <dbReference type="PROSITE" id="PS52004"/>
    </source>
</evidence>
<dbReference type="PROSITE" id="PS52004">
    <property type="entry name" value="KS3_2"/>
    <property type="match status" value="1"/>
</dbReference>
<comment type="similarity">
    <text evidence="1 8 9">Belongs to the thiolase-like superfamily. Beta-ketoacyl-ACP synthases family.</text>
</comment>
<dbReference type="EMBL" id="CP111015">
    <property type="protein sequence ID" value="WAR03197.1"/>
    <property type="molecule type" value="Genomic_DNA"/>
</dbReference>
<dbReference type="Pfam" id="PF02801">
    <property type="entry name" value="Ketoacyl-synt_C"/>
    <property type="match status" value="1"/>
</dbReference>
<evidence type="ECO:0000256" key="5">
    <source>
        <dbReference type="ARBA" id="ARBA00023098"/>
    </source>
</evidence>
<keyword evidence="5" id="KW-0443">Lipid metabolism</keyword>
<organism evidence="11 12">
    <name type="scientific">Mya arenaria</name>
    <name type="common">Soft-shell clam</name>
    <dbReference type="NCBI Taxonomy" id="6604"/>
    <lineage>
        <taxon>Eukaryota</taxon>
        <taxon>Metazoa</taxon>
        <taxon>Spiralia</taxon>
        <taxon>Lophotrochozoa</taxon>
        <taxon>Mollusca</taxon>
        <taxon>Bivalvia</taxon>
        <taxon>Autobranchia</taxon>
        <taxon>Heteroconchia</taxon>
        <taxon>Euheterodonta</taxon>
        <taxon>Imparidentia</taxon>
        <taxon>Neoheterodontei</taxon>
        <taxon>Myida</taxon>
        <taxon>Myoidea</taxon>
        <taxon>Myidae</taxon>
        <taxon>Mya</taxon>
    </lineage>
</organism>
<dbReference type="PROSITE" id="PS00606">
    <property type="entry name" value="KS3_1"/>
    <property type="match status" value="1"/>
</dbReference>
<dbReference type="InterPro" id="IPR014031">
    <property type="entry name" value="Ketoacyl_synth_C"/>
</dbReference>
<keyword evidence="2 8" id="KW-0444">Lipid biosynthesis</keyword>
<gene>
    <name evidence="11" type="ORF">MAR_009755</name>
</gene>
<keyword evidence="3 8" id="KW-0808">Transferase</keyword>
<keyword evidence="7" id="KW-0012">Acyltransferase</keyword>
<sequence>MTGEVGRRVVVTGMGLVTCLGVGVRHVWRRILDGHCGISGLHATEFKEIPCRVAGYVPRGTSPGELNLDSHIPPADQRVMSLASAYALVAAEEALVDSGWKPRTEDDRHRAGVAVGMGLCSLHQISEMGHVLREKGYRRVSPHFIPSILTNMAAGQVSLKFGLKGPNHAVSTACTTGLHAIGDAARFIQYGDADLMVAGGTEANIDPLSIAGFARMRALSTRFNDTPELSSRPFDKDRDGFVMSEGSGVVILEELSHAQKRGANIYGEVLGYGLSADANHITAPAEDGSGAYNCMKYALKYANIDKKHVGYVNAHATSTPLGDKSESSAIHRLFGPNCDNLLVSSTKGAIGHLLGGAGSVEAIFTILACQSGKVPPTVNLNQSDTDVDLNYVSKTSSDWLNIVNGKRFGISNSFGFGGTNASICFSNYFPDSC</sequence>
<dbReference type="SUPFAM" id="SSF53901">
    <property type="entry name" value="Thiolase-like"/>
    <property type="match status" value="2"/>
</dbReference>
<dbReference type="SMART" id="SM00825">
    <property type="entry name" value="PKS_KS"/>
    <property type="match status" value="1"/>
</dbReference>
<dbReference type="PIRSF" id="PIRSF000447">
    <property type="entry name" value="KAS_II"/>
    <property type="match status" value="1"/>
</dbReference>
<proteinExistence type="inferred from homology"/>
<dbReference type="Proteomes" id="UP001164746">
    <property type="component" value="Chromosome 4"/>
</dbReference>
<dbReference type="InterPro" id="IPR000794">
    <property type="entry name" value="Beta-ketoacyl_synthase"/>
</dbReference>
<dbReference type="NCBIfam" id="NF005589">
    <property type="entry name" value="PRK07314.1"/>
    <property type="match status" value="1"/>
</dbReference>
<evidence type="ECO:0000256" key="2">
    <source>
        <dbReference type="ARBA" id="ARBA00022516"/>
    </source>
</evidence>
<dbReference type="Pfam" id="PF00109">
    <property type="entry name" value="ketoacyl-synt"/>
    <property type="match status" value="1"/>
</dbReference>